<dbReference type="EMBL" id="LGTL01000005">
    <property type="protein sequence ID" value="KPA82368.1"/>
    <property type="molecule type" value="Genomic_DNA"/>
</dbReference>
<accession>A0A0N0DWZ3</accession>
<feature type="transmembrane region" description="Helical" evidence="2">
    <location>
        <begin position="47"/>
        <end position="66"/>
    </location>
</feature>
<organism evidence="3 4">
    <name type="scientific">Leptomonas pyrrhocoris</name>
    <name type="common">Firebug parasite</name>
    <dbReference type="NCBI Taxonomy" id="157538"/>
    <lineage>
        <taxon>Eukaryota</taxon>
        <taxon>Discoba</taxon>
        <taxon>Euglenozoa</taxon>
        <taxon>Kinetoplastea</taxon>
        <taxon>Metakinetoplastina</taxon>
        <taxon>Trypanosomatida</taxon>
        <taxon>Trypanosomatidae</taxon>
        <taxon>Leishmaniinae</taxon>
        <taxon>Leptomonas</taxon>
    </lineage>
</organism>
<evidence type="ECO:0000256" key="2">
    <source>
        <dbReference type="SAM" id="Phobius"/>
    </source>
</evidence>
<reference evidence="3 4" key="1">
    <citation type="submission" date="2015-07" db="EMBL/GenBank/DDBJ databases">
        <title>High-quality genome of monoxenous trypanosomatid Leptomonas pyrrhocoris.</title>
        <authorList>
            <person name="Flegontov P."/>
            <person name="Butenko A."/>
            <person name="Firsov S."/>
            <person name="Vlcek C."/>
            <person name="Logacheva M.D."/>
            <person name="Field M."/>
            <person name="Filatov D."/>
            <person name="Flegontova O."/>
            <person name="Gerasimov E."/>
            <person name="Jackson A.P."/>
            <person name="Kelly S."/>
            <person name="Opperdoes F."/>
            <person name="O'Reilly A."/>
            <person name="Votypka J."/>
            <person name="Yurchenko V."/>
            <person name="Lukes J."/>
        </authorList>
    </citation>
    <scope>NUCLEOTIDE SEQUENCE [LARGE SCALE GENOMIC DNA]</scope>
    <source>
        <strain evidence="3">H10</strain>
    </source>
</reference>
<dbReference type="AlphaFoldDB" id="A0A0N0DWZ3"/>
<dbReference type="OrthoDB" id="271204at2759"/>
<feature type="compositionally biased region" description="Polar residues" evidence="1">
    <location>
        <begin position="22"/>
        <end position="36"/>
    </location>
</feature>
<evidence type="ECO:0000313" key="4">
    <source>
        <dbReference type="Proteomes" id="UP000037923"/>
    </source>
</evidence>
<evidence type="ECO:0000256" key="1">
    <source>
        <dbReference type="SAM" id="MobiDB-lite"/>
    </source>
</evidence>
<dbReference type="OMA" id="YERNAGW"/>
<sequence>MLCLTRRALLQRSRTGLEKFQSHSSGATPGVDSSMSGKIKTEMKKMLKIQLFLIPICVIVMVFMFPTPSEAEERRMREEYERNAGWKT</sequence>
<dbReference type="VEuPathDB" id="TriTrypDB:LpyrH10_05_3120"/>
<dbReference type="RefSeq" id="XP_015660807.1">
    <property type="nucleotide sequence ID" value="XM_015800800.1"/>
</dbReference>
<keyword evidence="2" id="KW-0812">Transmembrane</keyword>
<proteinExistence type="predicted"/>
<comment type="caution">
    <text evidence="3">The sequence shown here is derived from an EMBL/GenBank/DDBJ whole genome shotgun (WGS) entry which is preliminary data.</text>
</comment>
<protein>
    <submittedName>
        <fullName evidence="3">Uncharacterized protein</fullName>
    </submittedName>
</protein>
<keyword evidence="4" id="KW-1185">Reference proteome</keyword>
<keyword evidence="2" id="KW-0472">Membrane</keyword>
<feature type="region of interest" description="Disordered" evidence="1">
    <location>
        <begin position="14"/>
        <end position="36"/>
    </location>
</feature>
<dbReference type="Proteomes" id="UP000037923">
    <property type="component" value="Unassembled WGS sequence"/>
</dbReference>
<dbReference type="GeneID" id="26903743"/>
<gene>
    <name evidence="3" type="ORF">ABB37_03452</name>
</gene>
<evidence type="ECO:0000313" key="3">
    <source>
        <dbReference type="EMBL" id="KPA82368.1"/>
    </source>
</evidence>
<keyword evidence="2" id="KW-1133">Transmembrane helix</keyword>
<name>A0A0N0DWZ3_LEPPY</name>